<dbReference type="EMBL" id="FNFP01000004">
    <property type="protein sequence ID" value="SDK83187.1"/>
    <property type="molecule type" value="Genomic_DNA"/>
</dbReference>
<feature type="compositionally biased region" description="Polar residues" evidence="1">
    <location>
        <begin position="8"/>
        <end position="20"/>
    </location>
</feature>
<evidence type="ECO:0000313" key="2">
    <source>
        <dbReference type="EMBL" id="SDK83187.1"/>
    </source>
</evidence>
<protein>
    <submittedName>
        <fullName evidence="2">Uncharacterized protein</fullName>
    </submittedName>
</protein>
<gene>
    <name evidence="2" type="ORF">SAMN05660472_02080</name>
</gene>
<feature type="region of interest" description="Disordered" evidence="1">
    <location>
        <begin position="1"/>
        <end position="20"/>
    </location>
</feature>
<sequence length="66" mass="7468">MLGKKLEFSNNNDDSLGSSINPEKQLTLVKSEQEKNYASLIEYYLVNSGCNLNFWGAGPMDEDFIF</sequence>
<name>A0A1G9F496_9FIRM</name>
<dbReference type="AlphaFoldDB" id="A0A1G9F496"/>
<dbReference type="Proteomes" id="UP000198718">
    <property type="component" value="Unassembled WGS sequence"/>
</dbReference>
<proteinExistence type="predicted"/>
<evidence type="ECO:0000313" key="3">
    <source>
        <dbReference type="Proteomes" id="UP000198718"/>
    </source>
</evidence>
<dbReference type="OrthoDB" id="1957243at2"/>
<dbReference type="RefSeq" id="WP_090553629.1">
    <property type="nucleotide sequence ID" value="NZ_FNFP01000004.1"/>
</dbReference>
<reference evidence="2 3" key="1">
    <citation type="submission" date="2016-10" db="EMBL/GenBank/DDBJ databases">
        <authorList>
            <person name="de Groot N.N."/>
        </authorList>
    </citation>
    <scope>NUCLEOTIDE SEQUENCE [LARGE SCALE GENOMIC DNA]</scope>
    <source>
        <strain evidence="2 3">DSM 18346</strain>
    </source>
</reference>
<organism evidence="2 3">
    <name type="scientific">Natronincola ferrireducens</name>
    <dbReference type="NCBI Taxonomy" id="393762"/>
    <lineage>
        <taxon>Bacteria</taxon>
        <taxon>Bacillati</taxon>
        <taxon>Bacillota</taxon>
        <taxon>Clostridia</taxon>
        <taxon>Peptostreptococcales</taxon>
        <taxon>Natronincolaceae</taxon>
        <taxon>Natronincola</taxon>
    </lineage>
</organism>
<keyword evidence="3" id="KW-1185">Reference proteome</keyword>
<evidence type="ECO:0000256" key="1">
    <source>
        <dbReference type="SAM" id="MobiDB-lite"/>
    </source>
</evidence>
<accession>A0A1G9F496</accession>